<evidence type="ECO:0000259" key="2">
    <source>
        <dbReference type="Pfam" id="PF09994"/>
    </source>
</evidence>
<evidence type="ECO:0000313" key="4">
    <source>
        <dbReference type="Proteomes" id="UP000239340"/>
    </source>
</evidence>
<dbReference type="EMBL" id="CP024309">
    <property type="protein sequence ID" value="AUX78711.1"/>
    <property type="molecule type" value="Genomic_DNA"/>
</dbReference>
<keyword evidence="1" id="KW-1133">Transmembrane helix</keyword>
<dbReference type="PANTHER" id="PTHR33840">
    <property type="match status" value="1"/>
</dbReference>
<accession>A0A2L0HB24</accession>
<dbReference type="AlphaFoldDB" id="A0A2L0HB24"/>
<feature type="domain" description="T6SS Phospholipase effector Tle1-like catalytic" evidence="2">
    <location>
        <begin position="3"/>
        <end position="291"/>
    </location>
</feature>
<dbReference type="RefSeq" id="WP_104840385.1">
    <property type="nucleotide sequence ID" value="NZ_CP024309.1"/>
</dbReference>
<keyword evidence="1" id="KW-0812">Transmembrane</keyword>
<sequence>MQKNIVLLADGTGNSAAKLFKTNVWRLYEALDLGEQDQIASFSDGVGTSSFKPFEVIGLALGFGVKRRVIALYRFLCLNFQPGDRIHVFGFSRGAFTIRLLVGLVAREGLVDFQSHEELDRNALAAYRAYRKKAFPSRLPWTQWGRSLRDAAVKRWNWLTGSRSYDEVRPRSGPRSAEEVKIAFVGVWDTVGAYGLPIDELTRAVNRWIWPMTFEKSHLLPCVERARQALSLDDERRTFFPIPWSPTGADGNEIGPDRLCQLWFAGVHSNIGGGYPDDRLAYVPLCWLIEEAQITGLRFKADTVARYADLASENGRIYDSRAKLGFFYRYHPRDSKTLLGQFAPLVDWSVLFRMADGSDGYAPLALPLDFRIRMPNGTVVPFLTPRTGDAPSPNCSALQARAQMVLAELRERQAADGADQLERFAVMHDTIWWRRAVYYVLLFLVLLVACYPLFAEYVSSGPLDRLEDGAVPIVGRLTGIIEFFTPGFAMPWLNAIARNPAAAAILAALVAATMWLSAFLRTRIADRARIAWCSGRWRRDQSYFAKERAEHHKRLAASGTLISLIAAIAAAATGTQIAAAFFATAGLLCFLGMIGMKRERQRLTSSLFLRFARSVRTNPKMIALYNALREHIFPALSLGLAGLAALFLINKASVDVASAAGAFCGDNNPSDEKVEILGKDQGDFNPASMCWDTQMVLLKGERYRITLDIPPGSSLKDDSIRSGAAGMKIRSFRQAVGVPLRRWWGQPYFQLIARIGSRGADEQAVVPIRLRAPKPEDISRAAFLFTPRETGRLYLYLNDAAVGLPGFYDLFYRNNSGAARVTVENVSGY</sequence>
<evidence type="ECO:0000313" key="3">
    <source>
        <dbReference type="EMBL" id="AUX78711.1"/>
    </source>
</evidence>
<evidence type="ECO:0000256" key="1">
    <source>
        <dbReference type="SAM" id="Phobius"/>
    </source>
</evidence>
<keyword evidence="1" id="KW-0472">Membrane</keyword>
<feature type="transmembrane region" description="Helical" evidence="1">
    <location>
        <begin position="555"/>
        <end position="572"/>
    </location>
</feature>
<proteinExistence type="predicted"/>
<keyword evidence="3" id="KW-0614">Plasmid</keyword>
<dbReference type="Proteomes" id="UP000239340">
    <property type="component" value="Plasmid pSfreNXT3b"/>
</dbReference>
<feature type="transmembrane region" description="Helical" evidence="1">
    <location>
        <begin position="501"/>
        <end position="520"/>
    </location>
</feature>
<protein>
    <recommendedName>
        <fullName evidence="2">T6SS Phospholipase effector Tle1-like catalytic domain-containing protein</fullName>
    </recommendedName>
</protein>
<reference evidence="3 4" key="1">
    <citation type="submission" date="2017-10" db="EMBL/GenBank/DDBJ databases">
        <title>Analysis of the genome sequences of Rhizobium populations associated to common bean (phaseolus vulgaris).</title>
        <authorList>
            <person name="Bustos P."/>
            <person name="Santamaria R.I."/>
            <person name="Miranda-Sanchez F."/>
            <person name="Perez-Carrascal O."/>
            <person name="Juarez S."/>
            <person name="Lozano L."/>
            <person name="Martinez-Flores I."/>
            <person name="Vinuesa P."/>
            <person name="Martinez-Romero E."/>
            <person name="Cevallos M.A."/>
            <person name="Romero D."/>
            <person name="Davila G."/>
            <person name="Gonzalez V."/>
        </authorList>
    </citation>
    <scope>NUCLEOTIDE SEQUENCE [LARGE SCALE GENOMIC DNA]</scope>
    <source>
        <strain evidence="3 4">NXT3</strain>
        <plasmid evidence="4">Plasmid psfrenxt3b</plasmid>
    </source>
</reference>
<gene>
    <name evidence="3" type="ORF">NXT3_PB00049</name>
</gene>
<feature type="transmembrane region" description="Helical" evidence="1">
    <location>
        <begin position="631"/>
        <end position="649"/>
    </location>
</feature>
<dbReference type="PANTHER" id="PTHR33840:SF1">
    <property type="entry name" value="TLE1 PHOSPHOLIPASE DOMAIN-CONTAINING PROTEIN"/>
    <property type="match status" value="1"/>
</dbReference>
<feature type="transmembrane region" description="Helical" evidence="1">
    <location>
        <begin position="578"/>
        <end position="596"/>
    </location>
</feature>
<dbReference type="InterPro" id="IPR018712">
    <property type="entry name" value="Tle1-like_cat"/>
</dbReference>
<geneLocation type="plasmid" evidence="4">
    <name>psfrenxt3b</name>
</geneLocation>
<dbReference type="Gene3D" id="2.60.120.430">
    <property type="entry name" value="Galactose-binding lectin"/>
    <property type="match status" value="1"/>
</dbReference>
<feature type="transmembrane region" description="Helical" evidence="1">
    <location>
        <begin position="436"/>
        <end position="454"/>
    </location>
</feature>
<dbReference type="Pfam" id="PF09994">
    <property type="entry name" value="T6SS_Tle1-like_cat"/>
    <property type="match status" value="1"/>
</dbReference>
<organism evidence="3 4">
    <name type="scientific">Rhizobium fredii</name>
    <name type="common">Sinorhizobium fredii</name>
    <dbReference type="NCBI Taxonomy" id="380"/>
    <lineage>
        <taxon>Bacteria</taxon>
        <taxon>Pseudomonadati</taxon>
        <taxon>Pseudomonadota</taxon>
        <taxon>Alphaproteobacteria</taxon>
        <taxon>Hyphomicrobiales</taxon>
        <taxon>Rhizobiaceae</taxon>
        <taxon>Sinorhizobium/Ensifer group</taxon>
        <taxon>Sinorhizobium</taxon>
    </lineage>
</organism>
<name>A0A2L0HB24_RHIFR</name>